<dbReference type="InterPro" id="IPR020472">
    <property type="entry name" value="WD40_PAC1"/>
</dbReference>
<feature type="coiled-coil region" evidence="4">
    <location>
        <begin position="918"/>
        <end position="959"/>
    </location>
</feature>
<comment type="caution">
    <text evidence="6">The sequence shown here is derived from an EMBL/GenBank/DDBJ whole genome shotgun (WGS) entry which is preliminary data.</text>
</comment>
<dbReference type="InterPro" id="IPR027417">
    <property type="entry name" value="P-loop_NTPase"/>
</dbReference>
<evidence type="ECO:0000313" key="6">
    <source>
        <dbReference type="EMBL" id="MBD2771793.1"/>
    </source>
</evidence>
<protein>
    <submittedName>
        <fullName evidence="6">AAA family ATPase</fullName>
    </submittedName>
</protein>
<dbReference type="Gene3D" id="3.40.50.300">
    <property type="entry name" value="P-loop containing nucleotide triphosphate hydrolases"/>
    <property type="match status" value="1"/>
</dbReference>
<feature type="repeat" description="WD" evidence="3">
    <location>
        <begin position="1229"/>
        <end position="1261"/>
    </location>
</feature>
<keyword evidence="7" id="KW-1185">Reference proteome</keyword>
<dbReference type="PANTHER" id="PTHR22847:SF637">
    <property type="entry name" value="WD REPEAT DOMAIN 5B"/>
    <property type="match status" value="1"/>
</dbReference>
<feature type="repeat" description="WD" evidence="3">
    <location>
        <begin position="1140"/>
        <end position="1171"/>
    </location>
</feature>
<dbReference type="InterPro" id="IPR001680">
    <property type="entry name" value="WD40_rpt"/>
</dbReference>
<dbReference type="Pfam" id="PF00400">
    <property type="entry name" value="WD40"/>
    <property type="match status" value="7"/>
</dbReference>
<dbReference type="PROSITE" id="PS50294">
    <property type="entry name" value="WD_REPEATS_REGION"/>
    <property type="match status" value="6"/>
</dbReference>
<dbReference type="InterPro" id="IPR049052">
    <property type="entry name" value="nSTAND1"/>
</dbReference>
<evidence type="ECO:0000256" key="1">
    <source>
        <dbReference type="ARBA" id="ARBA00022574"/>
    </source>
</evidence>
<feature type="repeat" description="WD" evidence="3">
    <location>
        <begin position="1188"/>
        <end position="1220"/>
    </location>
</feature>
<dbReference type="InterPro" id="IPR015943">
    <property type="entry name" value="WD40/YVTN_repeat-like_dom_sf"/>
</dbReference>
<name>A0A8J6XQS5_9CYAN</name>
<feature type="domain" description="Novel STAND NTPase 1" evidence="5">
    <location>
        <begin position="562"/>
        <end position="937"/>
    </location>
</feature>
<dbReference type="Gene3D" id="2.130.10.10">
    <property type="entry name" value="YVTN repeat-like/Quinoprotein amine dehydrogenase"/>
    <property type="match status" value="2"/>
</dbReference>
<dbReference type="PANTHER" id="PTHR22847">
    <property type="entry name" value="WD40 REPEAT PROTEIN"/>
    <property type="match status" value="1"/>
</dbReference>
<dbReference type="SMART" id="SM00320">
    <property type="entry name" value="WD40"/>
    <property type="match status" value="7"/>
</dbReference>
<gene>
    <name evidence="6" type="ORF">ICL16_06720</name>
</gene>
<evidence type="ECO:0000313" key="7">
    <source>
        <dbReference type="Proteomes" id="UP000629098"/>
    </source>
</evidence>
<feature type="repeat" description="WD" evidence="3">
    <location>
        <begin position="1099"/>
        <end position="1131"/>
    </location>
</feature>
<evidence type="ECO:0000256" key="2">
    <source>
        <dbReference type="ARBA" id="ARBA00022737"/>
    </source>
</evidence>
<dbReference type="Gene3D" id="1.25.40.10">
    <property type="entry name" value="Tetratricopeptide repeat domain"/>
    <property type="match status" value="1"/>
</dbReference>
<dbReference type="SUPFAM" id="SSF50978">
    <property type="entry name" value="WD40 repeat-like"/>
    <property type="match status" value="1"/>
</dbReference>
<dbReference type="PROSITE" id="PS50082">
    <property type="entry name" value="WD_REPEATS_2"/>
    <property type="match status" value="7"/>
</dbReference>
<dbReference type="RefSeq" id="WP_190826087.1">
    <property type="nucleotide sequence ID" value="NZ_CAWPPI010000029.1"/>
</dbReference>
<dbReference type="SUPFAM" id="SSF48452">
    <property type="entry name" value="TPR-like"/>
    <property type="match status" value="1"/>
</dbReference>
<evidence type="ECO:0000256" key="4">
    <source>
        <dbReference type="SAM" id="Coils"/>
    </source>
</evidence>
<dbReference type="Proteomes" id="UP000629098">
    <property type="component" value="Unassembled WGS sequence"/>
</dbReference>
<dbReference type="InterPro" id="IPR036322">
    <property type="entry name" value="WD40_repeat_dom_sf"/>
</dbReference>
<keyword evidence="1 3" id="KW-0853">WD repeat</keyword>
<organism evidence="6 7">
    <name type="scientific">Iningainema tapete BLCC-T55</name>
    <dbReference type="NCBI Taxonomy" id="2748662"/>
    <lineage>
        <taxon>Bacteria</taxon>
        <taxon>Bacillati</taxon>
        <taxon>Cyanobacteriota</taxon>
        <taxon>Cyanophyceae</taxon>
        <taxon>Nostocales</taxon>
        <taxon>Scytonemataceae</taxon>
        <taxon>Iningainema tapete</taxon>
    </lineage>
</organism>
<proteinExistence type="predicted"/>
<dbReference type="Pfam" id="PF20703">
    <property type="entry name" value="nSTAND1"/>
    <property type="match status" value="1"/>
</dbReference>
<keyword evidence="4" id="KW-0175">Coiled coil</keyword>
<accession>A0A8J6XQS5</accession>
<dbReference type="PRINTS" id="PR00320">
    <property type="entry name" value="GPROTEINBRPT"/>
</dbReference>
<evidence type="ECO:0000259" key="5">
    <source>
        <dbReference type="Pfam" id="PF20703"/>
    </source>
</evidence>
<evidence type="ECO:0000256" key="3">
    <source>
        <dbReference type="PROSITE-ProRule" id="PRU00221"/>
    </source>
</evidence>
<dbReference type="SUPFAM" id="SSF52540">
    <property type="entry name" value="P-loop containing nucleoside triphosphate hydrolases"/>
    <property type="match status" value="1"/>
</dbReference>
<feature type="repeat" description="WD" evidence="3">
    <location>
        <begin position="1270"/>
        <end position="1301"/>
    </location>
</feature>
<keyword evidence="2" id="KW-0677">Repeat</keyword>
<reference evidence="6" key="1">
    <citation type="submission" date="2020-09" db="EMBL/GenBank/DDBJ databases">
        <title>Iningainema tapete sp. nov. (Scytonemataceae, Cyanobacteria) from greenhouses in central Florida (USA) produces two types of nodularin with biosynthetic potential for microcystin-LR and anabaenopeptins.</title>
        <authorList>
            <person name="Berthold D.E."/>
            <person name="Lefler F.W."/>
            <person name="Huang I.-S."/>
            <person name="Abdulla H."/>
            <person name="Zimba P.V."/>
            <person name="Laughinghouse H.D. IV."/>
        </authorList>
    </citation>
    <scope>NUCLEOTIDE SEQUENCE</scope>
    <source>
        <strain evidence="6">BLCCT55</strain>
    </source>
</reference>
<dbReference type="EMBL" id="JACXAE010000029">
    <property type="protein sequence ID" value="MBD2771793.1"/>
    <property type="molecule type" value="Genomic_DNA"/>
</dbReference>
<feature type="repeat" description="WD" evidence="3">
    <location>
        <begin position="1018"/>
        <end position="1049"/>
    </location>
</feature>
<feature type="repeat" description="WD" evidence="3">
    <location>
        <begin position="1058"/>
        <end position="1089"/>
    </location>
</feature>
<dbReference type="InterPro" id="IPR011990">
    <property type="entry name" value="TPR-like_helical_dom_sf"/>
</dbReference>
<sequence>MTNSEDVAIANEQSLQTLNRAIRLSQGQFSLILVRCNYADLRQQMAQRLHQLSSLKISEITLPASVKTLYTTILAELGDEQPNAVMVFGLESVKDLDTVLTSANFVREEFRKNFSFPLLLWVNDQVLQKLIRLATDFENWATTIGFKSSSDELVNFLRKKTDEIFAGNTNPNPEICWQLQTALRDLQNREQVLDADIQASLEFVIGLHEYQLNRPESALQHYQHSLSFWQQQLLEPVSGGDGEWGREGVEEMGEELRAMHSGWSNTSYKGRGNFGTFYPEQDSGFKVSILSVFTTNMMETPHRGVSTEYTQQFLERQGVLLLHIGLVYCRKAEQNLLENIRFWQESRYYLQQCLDTFAQANRLDLVAQHITKLCEVLQYLEEWDTLQSVVEQSLKLHHKHGSQLQVAQAYGFLAEVALAQSSWDEAQQLAQKTLRILANIHNLKSHYFGKYRLILAQAQQSLGEIKEAVLNLKRARNESNPQCEPVVYIRILEKLRSLYFDNGEYLKAFEIKQEQISIEYQYGLRAFIGAAHLHPQQYSIINAAQLQAEHQAIVAQEIAASGRQQDINRLLERISRNDHKLIVIHGQSGVGKSSILKAGLLPALKQQSIGERDALPVLLRVYRDWVKTLARCLTDNVETRNFASLQQVDDILQQLRQNANCNLLTVLIFDQFEEFFFEYPEQNQRRQFYEFLRDCLNIPYLKIILSLREDYLHYLLEWERLINLDVINNNILDKNIRYYLGNFSPQDAKAVIESLTERTHLYLEPALVDKLVEDLACFGEIRPIELQIVGAQLQTDKITTLEKYHQIGNKEKLVEHFLEAAIQDCGAPNERAARLVLYLLTDENGTRPLKTNSELVADLEALDLAVEIDNLDLVLQVLVGAGLVFLVPEACAKRYQLIHDYLVRFIRQQQAPALWAELAAAKEQQKQTEEQLRDTLKQLEKALHKEQEERKRAEVAEMEALVSLSQALFLSHDQLGGLLAAVKALKQLQEAELTPATQLNIVNRIHQAVSEVQECNRLEGHTNSVTSVNFSRDRERIVSAAQRTIKIWSTDGTLLETIQAHRGIVWDVVFSPDGKLIASASDDTTVKLWTRDGKLLKTLSGHSDQVFSVAFSPDSKTIVSASGDRTIKLWSRDGRLLKTLSGHSKPVLSVCFSPDGEIIASGSTDETVRLWTKNGELWTKDGTFLKTLCGHSFGVNSVKFSPDGRIIASASSDNTIKLWSKNGTLLRTLQGHTNGVNCIRFSPDSRTIVSASLDSTIKFWSKDGQVLCTLQGHRAGVNYVSVSPDGKTIASASGDRTIKLWRKQGIKLQGSDVNELLVQGCDWLRDYLKTNPNVTKSDKYLCD</sequence>
<dbReference type="CDD" id="cd00200">
    <property type="entry name" value="WD40"/>
    <property type="match status" value="1"/>
</dbReference>